<dbReference type="Pfam" id="PF00566">
    <property type="entry name" value="RabGAP-TBC"/>
    <property type="match status" value="1"/>
</dbReference>
<dbReference type="GeneID" id="17303141"/>
<dbReference type="HOGENOM" id="CLU_413042_0_0_1"/>
<evidence type="ECO:0000256" key="4">
    <source>
        <dbReference type="ARBA" id="ARBA00023228"/>
    </source>
</evidence>
<dbReference type="EnsemblProtists" id="EKX46437">
    <property type="protein sequence ID" value="EKX46437"/>
    <property type="gene ID" value="GUITHDRAFT_107641"/>
</dbReference>
<dbReference type="AlphaFoldDB" id="L1JDR1"/>
<dbReference type="KEGG" id="gtt:GUITHDRAFT_107641"/>
<evidence type="ECO:0000256" key="3">
    <source>
        <dbReference type="ARBA" id="ARBA00015455"/>
    </source>
</evidence>
<accession>L1JDR1</accession>
<protein>
    <recommendedName>
        <fullName evidence="3">TBC1 domain family member 7</fullName>
    </recommendedName>
</protein>
<reference evidence="9" key="2">
    <citation type="submission" date="2012-11" db="EMBL/GenBank/DDBJ databases">
        <authorList>
            <person name="Kuo A."/>
            <person name="Curtis B.A."/>
            <person name="Tanifuji G."/>
            <person name="Burki F."/>
            <person name="Gruber A."/>
            <person name="Irimia M."/>
            <person name="Maruyama S."/>
            <person name="Arias M.C."/>
            <person name="Ball S.G."/>
            <person name="Gile G.H."/>
            <person name="Hirakawa Y."/>
            <person name="Hopkins J.F."/>
            <person name="Rensing S.A."/>
            <person name="Schmutz J."/>
            <person name="Symeonidi A."/>
            <person name="Elias M."/>
            <person name="Eveleigh R.J."/>
            <person name="Herman E.K."/>
            <person name="Klute M.J."/>
            <person name="Nakayama T."/>
            <person name="Obornik M."/>
            <person name="Reyes-Prieto A."/>
            <person name="Armbrust E.V."/>
            <person name="Aves S.J."/>
            <person name="Beiko R.G."/>
            <person name="Coutinho P."/>
            <person name="Dacks J.B."/>
            <person name="Durnford D.G."/>
            <person name="Fast N.M."/>
            <person name="Green B.R."/>
            <person name="Grisdale C."/>
            <person name="Hempe F."/>
            <person name="Henrissat B."/>
            <person name="Hoppner M.P."/>
            <person name="Ishida K.-I."/>
            <person name="Kim E."/>
            <person name="Koreny L."/>
            <person name="Kroth P.G."/>
            <person name="Liu Y."/>
            <person name="Malik S.-B."/>
            <person name="Maier U.G."/>
            <person name="McRose D."/>
            <person name="Mock T."/>
            <person name="Neilson J.A."/>
            <person name="Onodera N.T."/>
            <person name="Poole A.M."/>
            <person name="Pritham E.J."/>
            <person name="Richards T.A."/>
            <person name="Rocap G."/>
            <person name="Roy S.W."/>
            <person name="Sarai C."/>
            <person name="Schaack S."/>
            <person name="Shirato S."/>
            <person name="Slamovits C.H."/>
            <person name="Spencer D.F."/>
            <person name="Suzuki S."/>
            <person name="Worden A.Z."/>
            <person name="Zauner S."/>
            <person name="Barry K."/>
            <person name="Bell C."/>
            <person name="Bharti A.K."/>
            <person name="Crow J.A."/>
            <person name="Grimwood J."/>
            <person name="Kramer R."/>
            <person name="Lindquist E."/>
            <person name="Lucas S."/>
            <person name="Salamov A."/>
            <person name="McFadden G.I."/>
            <person name="Lane C.E."/>
            <person name="Keeling P.J."/>
            <person name="Gray M.W."/>
            <person name="Grigoriev I.V."/>
            <person name="Archibald J.M."/>
        </authorList>
    </citation>
    <scope>NUCLEOTIDE SEQUENCE</scope>
    <source>
        <strain evidence="9">CCMP2712</strain>
    </source>
</reference>
<dbReference type="GO" id="GO:0032007">
    <property type="term" value="P:negative regulation of TOR signaling"/>
    <property type="evidence" value="ECO:0007669"/>
    <property type="project" value="TreeGrafter"/>
</dbReference>
<dbReference type="GO" id="GO:0005829">
    <property type="term" value="C:cytosol"/>
    <property type="evidence" value="ECO:0007669"/>
    <property type="project" value="UniProtKB-SubCell"/>
</dbReference>
<evidence type="ECO:0000256" key="2">
    <source>
        <dbReference type="ARBA" id="ARBA00004656"/>
    </source>
</evidence>
<organism evidence="7">
    <name type="scientific">Guillardia theta (strain CCMP2712)</name>
    <name type="common">Cryptophyte</name>
    <dbReference type="NCBI Taxonomy" id="905079"/>
    <lineage>
        <taxon>Eukaryota</taxon>
        <taxon>Cryptophyceae</taxon>
        <taxon>Pyrenomonadales</taxon>
        <taxon>Geminigeraceae</taxon>
        <taxon>Guillardia</taxon>
    </lineage>
</organism>
<keyword evidence="9" id="KW-1185">Reference proteome</keyword>
<reference evidence="8" key="3">
    <citation type="submission" date="2015-06" db="UniProtKB">
        <authorList>
            <consortium name="EnsemblProtists"/>
        </authorList>
    </citation>
    <scope>IDENTIFICATION</scope>
</reference>
<gene>
    <name evidence="7" type="ORF">GUITHDRAFT_107641</name>
</gene>
<dbReference type="SUPFAM" id="SSF47923">
    <property type="entry name" value="Ypt/Rab-GAP domain of gyp1p"/>
    <property type="match status" value="1"/>
</dbReference>
<dbReference type="EMBL" id="JH992994">
    <property type="protein sequence ID" value="EKX46437.1"/>
    <property type="molecule type" value="Genomic_DNA"/>
</dbReference>
<dbReference type="OrthoDB" id="1668230at2759"/>
<dbReference type="InterPro" id="IPR000195">
    <property type="entry name" value="Rab-GAP-TBC_dom"/>
</dbReference>
<feature type="domain" description="Rab-GAP TBC" evidence="6">
    <location>
        <begin position="57"/>
        <end position="282"/>
    </location>
</feature>
<dbReference type="PROSITE" id="PS50086">
    <property type="entry name" value="TBC_RABGAP"/>
    <property type="match status" value="1"/>
</dbReference>
<dbReference type="Gene3D" id="1.10.472.80">
    <property type="entry name" value="Ypt/Rab-GAP domain of gyp1p, domain 3"/>
    <property type="match status" value="1"/>
</dbReference>
<evidence type="ECO:0000313" key="8">
    <source>
        <dbReference type="EnsemblProtists" id="EKX46437"/>
    </source>
</evidence>
<dbReference type="Proteomes" id="UP000011087">
    <property type="component" value="Unassembled WGS sequence"/>
</dbReference>
<evidence type="ECO:0000313" key="9">
    <source>
        <dbReference type="Proteomes" id="UP000011087"/>
    </source>
</evidence>
<evidence type="ECO:0000256" key="5">
    <source>
        <dbReference type="ARBA" id="ARBA00046045"/>
    </source>
</evidence>
<keyword evidence="4" id="KW-0458">Lysosome</keyword>
<evidence type="ECO:0000259" key="6">
    <source>
        <dbReference type="PROSITE" id="PS50086"/>
    </source>
</evidence>
<reference evidence="7 9" key="1">
    <citation type="journal article" date="2012" name="Nature">
        <title>Algal genomes reveal evolutionary mosaicism and the fate of nucleomorphs.</title>
        <authorList>
            <consortium name="DOE Joint Genome Institute"/>
            <person name="Curtis B.A."/>
            <person name="Tanifuji G."/>
            <person name="Burki F."/>
            <person name="Gruber A."/>
            <person name="Irimia M."/>
            <person name="Maruyama S."/>
            <person name="Arias M.C."/>
            <person name="Ball S.G."/>
            <person name="Gile G.H."/>
            <person name="Hirakawa Y."/>
            <person name="Hopkins J.F."/>
            <person name="Kuo A."/>
            <person name="Rensing S.A."/>
            <person name="Schmutz J."/>
            <person name="Symeonidi A."/>
            <person name="Elias M."/>
            <person name="Eveleigh R.J."/>
            <person name="Herman E.K."/>
            <person name="Klute M.J."/>
            <person name="Nakayama T."/>
            <person name="Obornik M."/>
            <person name="Reyes-Prieto A."/>
            <person name="Armbrust E.V."/>
            <person name="Aves S.J."/>
            <person name="Beiko R.G."/>
            <person name="Coutinho P."/>
            <person name="Dacks J.B."/>
            <person name="Durnford D.G."/>
            <person name="Fast N.M."/>
            <person name="Green B.R."/>
            <person name="Grisdale C.J."/>
            <person name="Hempel F."/>
            <person name="Henrissat B."/>
            <person name="Hoppner M.P."/>
            <person name="Ishida K."/>
            <person name="Kim E."/>
            <person name="Koreny L."/>
            <person name="Kroth P.G."/>
            <person name="Liu Y."/>
            <person name="Malik S.B."/>
            <person name="Maier U.G."/>
            <person name="McRose D."/>
            <person name="Mock T."/>
            <person name="Neilson J.A."/>
            <person name="Onodera N.T."/>
            <person name="Poole A.M."/>
            <person name="Pritham E.J."/>
            <person name="Richards T.A."/>
            <person name="Rocap G."/>
            <person name="Roy S.W."/>
            <person name="Sarai C."/>
            <person name="Schaack S."/>
            <person name="Shirato S."/>
            <person name="Slamovits C.H."/>
            <person name="Spencer D.F."/>
            <person name="Suzuki S."/>
            <person name="Worden A.Z."/>
            <person name="Zauner S."/>
            <person name="Barry K."/>
            <person name="Bell C."/>
            <person name="Bharti A.K."/>
            <person name="Crow J.A."/>
            <person name="Grimwood J."/>
            <person name="Kramer R."/>
            <person name="Lindquist E."/>
            <person name="Lucas S."/>
            <person name="Salamov A."/>
            <person name="McFadden G.I."/>
            <person name="Lane C.E."/>
            <person name="Keeling P.J."/>
            <person name="Gray M.W."/>
            <person name="Grigoriev I.V."/>
            <person name="Archibald J.M."/>
        </authorList>
    </citation>
    <scope>NUCLEOTIDE SEQUENCE</scope>
    <source>
        <strain evidence="7 9">CCMP2712</strain>
    </source>
</reference>
<dbReference type="PANTHER" id="PTHR13530:SF3">
    <property type="entry name" value="TBC1 DOMAIN FAMILY MEMBER 7"/>
    <property type="match status" value="1"/>
</dbReference>
<dbReference type="RefSeq" id="XP_005833417.1">
    <property type="nucleotide sequence ID" value="XM_005833360.1"/>
</dbReference>
<comment type="function">
    <text evidence="5">Non-catalytic component of the TSC-TBC complex, a multiprotein complex that acts as a negative regulator of the canonical mTORC1 complex, an evolutionarily conserved central nutrient sensor that stimulates anabolic reactions and macromolecule biosynthesis to promote cellular biomass generation and growth. The TSC-TBC complex acts as a GTPase-activating protein (GAP) for the small GTPase RHEB, a direct activator of the protein kinase activity of mTORC1. In absence of nutrients, the TSC-TBC complex inhibits mTORC1, thereby preventing phosphorylation of ribosomal protein S6 kinase (RPS6KB1 and RPS6KB2) and EIF4EBP1 (4E-BP1) by the mTORC1 signaling. The TSC-TBC complex is inactivated in response to nutrients, relieving inhibition of mTORC1.</text>
</comment>
<sequence length="665" mass="74624">MNQRIRLLRLVGVAPPTSCPSRGGDEEKKEGDRSLDVLLSQEVVDLGALRSAVGEGKCCPSNRLVCWRLVMGILPPESDRWCMVARELSDWYEEISKAAPLLCKGSLQSSSLKYMLHDTGKENTTALISAEKLYREYLMKLLIEGRRPQSIMPWLRCDTLDKVNHSMTESKASQMYNADDINAPCIAYVFSASFSHSDSDRHAIFWCYFHFMELFSNPGCSYKRLHTVTSMVRESDPDMVKHVQSTGLDLKDLLQSWFRTCFTVCLSIDSLVLLWDRLLAYGVDFSVFFAIALLNYIRPVLLRSEDKQSMLQIFLSVHELVPSVQDIIASAITMLNSKTHLTQKLWRPKLNDYCMQVKLMVPSALKLLAGPGDCVYHSSAYDYTTSDFCLYKGEMTYGGASISVVRVENSFEGIGPETFFSNVALENKIATEKVSDSYPVAVQCNVVHRLGRMVYLVRETWQTASGAKRDLLMLTAHVKLPDEGWLVVSQSIDVREDPSFHDLDASLSKFSSISRAWLISPLYLPTNCPCSSCSATSQAHAYEDTGSSFSRTFSDMQVDMLVAGASGGVLPSTQGLTYLPVPSKDMKHSCNTHNKLWRTYDKFASKFDANELRHPVAGRLCGVCVRGMMAMDSQASRADQRLGVEYLTDVMKHWSLSLAQRRNCT</sequence>
<name>L1JDR1_GUITC</name>
<comment type="subcellular location">
    <subcellularLocation>
        <location evidence="1">Cytoplasm</location>
        <location evidence="1">Cytosol</location>
    </subcellularLocation>
    <subcellularLocation>
        <location evidence="2">Lysosome membrane</location>
    </subcellularLocation>
</comment>
<dbReference type="GO" id="GO:0005765">
    <property type="term" value="C:lysosomal membrane"/>
    <property type="evidence" value="ECO:0007669"/>
    <property type="project" value="UniProtKB-SubCell"/>
</dbReference>
<dbReference type="InterPro" id="IPR039842">
    <property type="entry name" value="TBC1D7"/>
</dbReference>
<dbReference type="PANTHER" id="PTHR13530">
    <property type="entry name" value="TBC1 DOMAIN FAMILY MEMBER 7"/>
    <property type="match status" value="1"/>
</dbReference>
<dbReference type="SMART" id="SM00164">
    <property type="entry name" value="TBC"/>
    <property type="match status" value="1"/>
</dbReference>
<dbReference type="PaxDb" id="55529-EKX46437"/>
<dbReference type="InterPro" id="IPR035969">
    <property type="entry name" value="Rab-GAP_TBC_sf"/>
</dbReference>
<evidence type="ECO:0000256" key="1">
    <source>
        <dbReference type="ARBA" id="ARBA00004514"/>
    </source>
</evidence>
<proteinExistence type="predicted"/>
<evidence type="ECO:0000313" key="7">
    <source>
        <dbReference type="EMBL" id="EKX46437.1"/>
    </source>
</evidence>
<dbReference type="GO" id="GO:0005096">
    <property type="term" value="F:GTPase activator activity"/>
    <property type="evidence" value="ECO:0007669"/>
    <property type="project" value="TreeGrafter"/>
</dbReference>
<dbReference type="eggNOG" id="KOG1093">
    <property type="taxonomic scope" value="Eukaryota"/>
</dbReference>